<keyword evidence="3 6" id="KW-0378">Hydrolase</keyword>
<feature type="domain" description="Peptidase M20 dimerisation" evidence="5">
    <location>
        <begin position="250"/>
        <end position="393"/>
    </location>
</feature>
<dbReference type="RefSeq" id="WP_136824463.1">
    <property type="nucleotide sequence ID" value="NZ_SWBP01000001.1"/>
</dbReference>
<dbReference type="GO" id="GO:0008233">
    <property type="term" value="F:peptidase activity"/>
    <property type="evidence" value="ECO:0007669"/>
    <property type="project" value="UniProtKB-KW"/>
</dbReference>
<keyword evidence="2" id="KW-0479">Metal-binding</keyword>
<dbReference type="OrthoDB" id="9761532at2"/>
<protein>
    <submittedName>
        <fullName evidence="6">M20/M25/M40 family metallo-hydrolase</fullName>
    </submittedName>
</protein>
<reference evidence="6 7" key="1">
    <citation type="submission" date="2019-04" db="EMBL/GenBank/DDBJ databases">
        <title>Pedobacter sp. AR-3-17 sp. nov., isolated from Arctic soil.</title>
        <authorList>
            <person name="Dahal R.H."/>
            <person name="Kim D.-U."/>
        </authorList>
    </citation>
    <scope>NUCLEOTIDE SEQUENCE [LARGE SCALE GENOMIC DNA]</scope>
    <source>
        <strain evidence="6 7">AR-3-17</strain>
    </source>
</reference>
<evidence type="ECO:0000259" key="5">
    <source>
        <dbReference type="Pfam" id="PF07687"/>
    </source>
</evidence>
<dbReference type="Proteomes" id="UP000308181">
    <property type="component" value="Unassembled WGS sequence"/>
</dbReference>
<evidence type="ECO:0000256" key="2">
    <source>
        <dbReference type="ARBA" id="ARBA00022723"/>
    </source>
</evidence>
<dbReference type="Pfam" id="PF01546">
    <property type="entry name" value="Peptidase_M20"/>
    <property type="match status" value="1"/>
</dbReference>
<evidence type="ECO:0000313" key="6">
    <source>
        <dbReference type="EMBL" id="TKC00252.1"/>
    </source>
</evidence>
<keyword evidence="7" id="KW-1185">Reference proteome</keyword>
<dbReference type="InterPro" id="IPR011650">
    <property type="entry name" value="Peptidase_M20_dimer"/>
</dbReference>
<accession>A0A4U1C4M3</accession>
<feature type="chain" id="PRO_5020894918" evidence="4">
    <location>
        <begin position="21"/>
        <end position="510"/>
    </location>
</feature>
<evidence type="ECO:0000256" key="4">
    <source>
        <dbReference type="SAM" id="SignalP"/>
    </source>
</evidence>
<organism evidence="6 7">
    <name type="scientific">Pedobacter cryophilus</name>
    <dbReference type="NCBI Taxonomy" id="2571271"/>
    <lineage>
        <taxon>Bacteria</taxon>
        <taxon>Pseudomonadati</taxon>
        <taxon>Bacteroidota</taxon>
        <taxon>Sphingobacteriia</taxon>
        <taxon>Sphingobacteriales</taxon>
        <taxon>Sphingobacteriaceae</taxon>
        <taxon>Pedobacter</taxon>
    </lineage>
</organism>
<dbReference type="SUPFAM" id="SSF53187">
    <property type="entry name" value="Zn-dependent exopeptidases"/>
    <property type="match status" value="1"/>
</dbReference>
<dbReference type="PANTHER" id="PTHR43270:SF8">
    <property type="entry name" value="DI- AND TRIPEPTIDASE DUG2-RELATED"/>
    <property type="match status" value="1"/>
</dbReference>
<dbReference type="AlphaFoldDB" id="A0A4U1C4M3"/>
<evidence type="ECO:0000256" key="3">
    <source>
        <dbReference type="ARBA" id="ARBA00022801"/>
    </source>
</evidence>
<evidence type="ECO:0000313" key="7">
    <source>
        <dbReference type="Proteomes" id="UP000308181"/>
    </source>
</evidence>
<dbReference type="GO" id="GO:0006508">
    <property type="term" value="P:proteolysis"/>
    <property type="evidence" value="ECO:0007669"/>
    <property type="project" value="UniProtKB-KW"/>
</dbReference>
<proteinExistence type="predicted"/>
<evidence type="ECO:0000256" key="1">
    <source>
        <dbReference type="ARBA" id="ARBA00022670"/>
    </source>
</evidence>
<comment type="caution">
    <text evidence="6">The sequence shown here is derived from an EMBL/GenBank/DDBJ whole genome shotgun (WGS) entry which is preliminary data.</text>
</comment>
<name>A0A4U1C4M3_9SPHI</name>
<keyword evidence="1" id="KW-0645">Protease</keyword>
<gene>
    <name evidence="6" type="ORF">FA046_00810</name>
</gene>
<dbReference type="Pfam" id="PF07687">
    <property type="entry name" value="M20_dimer"/>
    <property type="match status" value="1"/>
</dbReference>
<dbReference type="PANTHER" id="PTHR43270">
    <property type="entry name" value="BETA-ALA-HIS DIPEPTIDASE"/>
    <property type="match status" value="1"/>
</dbReference>
<dbReference type="EMBL" id="SWBP01000001">
    <property type="protein sequence ID" value="TKC00252.1"/>
    <property type="molecule type" value="Genomic_DNA"/>
</dbReference>
<dbReference type="InterPro" id="IPR051458">
    <property type="entry name" value="Cyt/Met_Dipeptidase"/>
</dbReference>
<dbReference type="Gene3D" id="3.30.70.360">
    <property type="match status" value="1"/>
</dbReference>
<keyword evidence="4" id="KW-0732">Signal</keyword>
<dbReference type="GO" id="GO:0046872">
    <property type="term" value="F:metal ion binding"/>
    <property type="evidence" value="ECO:0007669"/>
    <property type="project" value="UniProtKB-KW"/>
</dbReference>
<feature type="signal peptide" evidence="4">
    <location>
        <begin position="1"/>
        <end position="20"/>
    </location>
</feature>
<dbReference type="Gene3D" id="3.40.630.10">
    <property type="entry name" value="Zn peptidases"/>
    <property type="match status" value="1"/>
</dbReference>
<sequence>MKKSFFFLLVCFLIKQSVLAQSPEALKIRKYGSENAIKIISEFSEFLSIPNVASDPIGQQKTASFIMEMMQKRGIQNTQLLNATTPNVPPAVYGEVIVPGAKQTLIFYAHYDGQPVNPTQWAAGLEPFNPKLFTNALTKNGIDIPFPKDGNYQDDWRIYARGASDDKDGVVAILNAYDAIKKNGLTPNYNLKFFFEGEEEAGSPHLNEILEKHKSLLQSNLWIICDGPVHQSGKKQIVFGVRGDTHLDLTVFASKRPLHSGHYGNWAPNPGLMLAKLLSSMKDEKGKVTIKGFYDDVTPLSPSERKALDEVPSVDEQMKLELGINDVEMQGLNLFESVNLPSLNINGMQSGNVGKMVSNQIPTNATAVLDLRLVLGNDWERQQQKVIDHIKTQGFYVTDKEPTDEERSKYAKIIKVIREDGVNAQRTSMDLPIIQKVITAVKLTTNDQVVLQPTNGGTLPLFLFEKYLKAITVTVPIANHDNNQHAENENIRIGNLFDGIVTIGAVMMMR</sequence>
<dbReference type="InterPro" id="IPR002933">
    <property type="entry name" value="Peptidase_M20"/>
</dbReference>